<evidence type="ECO:0000313" key="2">
    <source>
        <dbReference type="Proteomes" id="UP000295361"/>
    </source>
</evidence>
<dbReference type="PANTHER" id="PTHR10443">
    <property type="entry name" value="MICROSOMAL DIPEPTIDASE"/>
    <property type="match status" value="1"/>
</dbReference>
<dbReference type="GO" id="GO:0070573">
    <property type="term" value="F:metallodipeptidase activity"/>
    <property type="evidence" value="ECO:0007669"/>
    <property type="project" value="InterPro"/>
</dbReference>
<evidence type="ECO:0000313" key="1">
    <source>
        <dbReference type="EMBL" id="TDP62438.1"/>
    </source>
</evidence>
<comment type="caution">
    <text evidence="1">The sequence shown here is derived from an EMBL/GenBank/DDBJ whole genome shotgun (WGS) entry which is preliminary data.</text>
</comment>
<dbReference type="EMBL" id="SNXS01000007">
    <property type="protein sequence ID" value="TDP62438.1"/>
    <property type="molecule type" value="Genomic_DNA"/>
</dbReference>
<dbReference type="OrthoDB" id="9804920at2"/>
<sequence length="358" mass="38193">MPTLPYPVINALGVLTNPNIALEAAKAGTQDQIGASATQRVDARALAEARDSGLSAVNMTLGHVAGPNDPYELTLHDIQVWDEFIATHPADLLKVISAADILAAHAGGRAGVIYGFQNSEMLGDDLERVAEFASLGVRVMQLTYNGRNRIADGCMVADDAGLSAFGIEAVAQMNAQQVLVDLSHSSEKTCLDALRHSTQPIAITHTGCRALANLPRNKTDAELRLLAQRGGVVGIYAMPFLREQGQPMAEDLLLHIEHAIQVCGEDHVGFGSDGHVTAVDDMVSYLRFLAEDVAQRKQSGIGASGESAAVVLFAPDLIGPTQFQALADMLQRRGHSAARVEKILGGNFLRMMREVWGA</sequence>
<proteinExistence type="predicted"/>
<reference evidence="1 2" key="1">
    <citation type="submission" date="2019-03" db="EMBL/GenBank/DDBJ databases">
        <title>Genomic Encyclopedia of Type Strains, Phase IV (KMG-IV): sequencing the most valuable type-strain genomes for metagenomic binning, comparative biology and taxonomic classification.</title>
        <authorList>
            <person name="Goeker M."/>
        </authorList>
    </citation>
    <scope>NUCLEOTIDE SEQUENCE [LARGE SCALE GENOMIC DNA]</scope>
    <source>
        <strain evidence="1 2">DSM 16998</strain>
    </source>
</reference>
<accession>A0A4R6QJH3</accession>
<name>A0A4R6QJH3_9BURK</name>
<dbReference type="SUPFAM" id="SSF51556">
    <property type="entry name" value="Metallo-dependent hydrolases"/>
    <property type="match status" value="1"/>
</dbReference>
<dbReference type="AlphaFoldDB" id="A0A4R6QJH3"/>
<dbReference type="PROSITE" id="PS51365">
    <property type="entry name" value="RENAL_DIPEPTIDASE_2"/>
    <property type="match status" value="1"/>
</dbReference>
<dbReference type="InterPro" id="IPR008257">
    <property type="entry name" value="Pept_M19"/>
</dbReference>
<dbReference type="Pfam" id="PF01244">
    <property type="entry name" value="Peptidase_M19"/>
    <property type="match status" value="1"/>
</dbReference>
<gene>
    <name evidence="1" type="ORF">DES47_10716</name>
</gene>
<dbReference type="Proteomes" id="UP000295361">
    <property type="component" value="Unassembled WGS sequence"/>
</dbReference>
<dbReference type="GO" id="GO:0006508">
    <property type="term" value="P:proteolysis"/>
    <property type="evidence" value="ECO:0007669"/>
    <property type="project" value="InterPro"/>
</dbReference>
<dbReference type="PANTHER" id="PTHR10443:SF12">
    <property type="entry name" value="DIPEPTIDASE"/>
    <property type="match status" value="1"/>
</dbReference>
<protein>
    <submittedName>
        <fullName evidence="1">Membrane dipeptidase</fullName>
    </submittedName>
</protein>
<dbReference type="InterPro" id="IPR032466">
    <property type="entry name" value="Metal_Hydrolase"/>
</dbReference>
<organism evidence="1 2">
    <name type="scientific">Roseateles toxinivorans</name>
    <dbReference type="NCBI Taxonomy" id="270368"/>
    <lineage>
        <taxon>Bacteria</taxon>
        <taxon>Pseudomonadati</taxon>
        <taxon>Pseudomonadota</taxon>
        <taxon>Betaproteobacteria</taxon>
        <taxon>Burkholderiales</taxon>
        <taxon>Sphaerotilaceae</taxon>
        <taxon>Roseateles</taxon>
    </lineage>
</organism>
<keyword evidence="2" id="KW-1185">Reference proteome</keyword>
<dbReference type="RefSeq" id="WP_133702914.1">
    <property type="nucleotide sequence ID" value="NZ_SNXS01000007.1"/>
</dbReference>
<dbReference type="InParanoid" id="A0A4R6QJH3"/>
<dbReference type="Gene3D" id="3.20.20.140">
    <property type="entry name" value="Metal-dependent hydrolases"/>
    <property type="match status" value="1"/>
</dbReference>